<keyword evidence="3" id="KW-1185">Reference proteome</keyword>
<keyword evidence="1" id="KW-0732">Signal</keyword>
<proteinExistence type="predicted"/>
<feature type="signal peptide" evidence="1">
    <location>
        <begin position="1"/>
        <end position="26"/>
    </location>
</feature>
<dbReference type="Proteomes" id="UP001519295">
    <property type="component" value="Unassembled WGS sequence"/>
</dbReference>
<evidence type="ECO:0000313" key="2">
    <source>
        <dbReference type="EMBL" id="MBP2368920.1"/>
    </source>
</evidence>
<evidence type="ECO:0000256" key="1">
    <source>
        <dbReference type="SAM" id="SignalP"/>
    </source>
</evidence>
<dbReference type="RefSeq" id="WP_210030642.1">
    <property type="nucleotide sequence ID" value="NZ_JAGINU010000001.1"/>
</dbReference>
<name>A0ABS4VYB5_9PSEU</name>
<evidence type="ECO:0000313" key="3">
    <source>
        <dbReference type="Proteomes" id="UP001519295"/>
    </source>
</evidence>
<evidence type="ECO:0008006" key="4">
    <source>
        <dbReference type="Google" id="ProtNLM"/>
    </source>
</evidence>
<dbReference type="EMBL" id="JAGINU010000001">
    <property type="protein sequence ID" value="MBP2368920.1"/>
    <property type="molecule type" value="Genomic_DNA"/>
</dbReference>
<protein>
    <recommendedName>
        <fullName evidence="4">Excalibur calcium-binding domain-containing protein</fullName>
    </recommendedName>
</protein>
<feature type="chain" id="PRO_5047330027" description="Excalibur calcium-binding domain-containing protein" evidence="1">
    <location>
        <begin position="27"/>
        <end position="125"/>
    </location>
</feature>
<gene>
    <name evidence="2" type="ORF">JOF36_004616</name>
</gene>
<organism evidence="2 3">
    <name type="scientific">Pseudonocardia parietis</name>
    <dbReference type="NCBI Taxonomy" id="570936"/>
    <lineage>
        <taxon>Bacteria</taxon>
        <taxon>Bacillati</taxon>
        <taxon>Actinomycetota</taxon>
        <taxon>Actinomycetes</taxon>
        <taxon>Pseudonocardiales</taxon>
        <taxon>Pseudonocardiaceae</taxon>
        <taxon>Pseudonocardia</taxon>
    </lineage>
</organism>
<sequence length="125" mass="12281">MRLRTFSAAALLAAAATIPLAGVAFAQDRDCADFATQADAQAALQPGDPERLDADDDGQACETHEYAAVASTADDSATSQVTATPVGGVEAGGGPSDVLPIALGALAAGGVGAVAARRVVASRRS</sequence>
<comment type="caution">
    <text evidence="2">The sequence shown here is derived from an EMBL/GenBank/DDBJ whole genome shotgun (WGS) entry which is preliminary data.</text>
</comment>
<reference evidence="2 3" key="1">
    <citation type="submission" date="2021-03" db="EMBL/GenBank/DDBJ databases">
        <title>Sequencing the genomes of 1000 actinobacteria strains.</title>
        <authorList>
            <person name="Klenk H.-P."/>
        </authorList>
    </citation>
    <scope>NUCLEOTIDE SEQUENCE [LARGE SCALE GENOMIC DNA]</scope>
    <source>
        <strain evidence="2 3">DSM 45256</strain>
    </source>
</reference>
<accession>A0ABS4VYB5</accession>